<keyword evidence="5" id="KW-1185">Reference proteome</keyword>
<protein>
    <submittedName>
        <fullName evidence="3">(pine wood nematode) hypothetical protein</fullName>
    </submittedName>
</protein>
<evidence type="ECO:0000313" key="5">
    <source>
        <dbReference type="Proteomes" id="UP000659654"/>
    </source>
</evidence>
<dbReference type="Proteomes" id="UP000659654">
    <property type="component" value="Unassembled WGS sequence"/>
</dbReference>
<dbReference type="EMBL" id="CAJFDI010000003">
    <property type="protein sequence ID" value="CAD5220705.1"/>
    <property type="molecule type" value="Genomic_DNA"/>
</dbReference>
<dbReference type="InterPro" id="IPR011990">
    <property type="entry name" value="TPR-like_helical_dom_sf"/>
</dbReference>
<name>A0A1I7RYZ4_BURXY</name>
<dbReference type="Gene3D" id="1.25.40.10">
    <property type="entry name" value="Tetratricopeptide repeat domain"/>
    <property type="match status" value="1"/>
</dbReference>
<dbReference type="Proteomes" id="UP000582659">
    <property type="component" value="Unassembled WGS sequence"/>
</dbReference>
<proteinExistence type="predicted"/>
<feature type="region of interest" description="Disordered" evidence="2">
    <location>
        <begin position="1284"/>
        <end position="1303"/>
    </location>
</feature>
<evidence type="ECO:0000313" key="3">
    <source>
        <dbReference type="EMBL" id="CAD5220705.1"/>
    </source>
</evidence>
<gene>
    <name evidence="3" type="ORF">BXYJ_LOCUS6312</name>
</gene>
<evidence type="ECO:0000313" key="4">
    <source>
        <dbReference type="Proteomes" id="UP000095284"/>
    </source>
</evidence>
<dbReference type="Proteomes" id="UP000095284">
    <property type="component" value="Unplaced"/>
</dbReference>
<evidence type="ECO:0000313" key="6">
    <source>
        <dbReference type="WBParaSite" id="BXY_0596200.1"/>
    </source>
</evidence>
<dbReference type="eggNOG" id="KOG0548">
    <property type="taxonomic scope" value="Eukaryota"/>
</dbReference>
<feature type="compositionally biased region" description="Low complexity" evidence="2">
    <location>
        <begin position="1292"/>
        <end position="1303"/>
    </location>
</feature>
<reference evidence="6" key="1">
    <citation type="submission" date="2016-11" db="UniProtKB">
        <authorList>
            <consortium name="WormBaseParasite"/>
        </authorList>
    </citation>
    <scope>IDENTIFICATION</scope>
</reference>
<dbReference type="WBParaSite" id="BXY_0596200.1">
    <property type="protein sequence ID" value="BXY_0596200.1"/>
    <property type="gene ID" value="BXY_0596200"/>
</dbReference>
<dbReference type="OrthoDB" id="5876970at2759"/>
<evidence type="ECO:0000256" key="1">
    <source>
        <dbReference type="SAM" id="Coils"/>
    </source>
</evidence>
<organism evidence="4 6">
    <name type="scientific">Bursaphelenchus xylophilus</name>
    <name type="common">Pinewood nematode worm</name>
    <name type="synonym">Aphelenchoides xylophilus</name>
    <dbReference type="NCBI Taxonomy" id="6326"/>
    <lineage>
        <taxon>Eukaryota</taxon>
        <taxon>Metazoa</taxon>
        <taxon>Ecdysozoa</taxon>
        <taxon>Nematoda</taxon>
        <taxon>Chromadorea</taxon>
        <taxon>Rhabditida</taxon>
        <taxon>Tylenchina</taxon>
        <taxon>Tylenchomorpha</taxon>
        <taxon>Aphelenchoidea</taxon>
        <taxon>Aphelenchoididae</taxon>
        <taxon>Bursaphelenchus</taxon>
    </lineage>
</organism>
<dbReference type="EMBL" id="CAJFCV020000003">
    <property type="protein sequence ID" value="CAG9107009.1"/>
    <property type="molecule type" value="Genomic_DNA"/>
</dbReference>
<keyword evidence="1" id="KW-0175">Coiled coil</keyword>
<reference evidence="3" key="2">
    <citation type="submission" date="2020-09" db="EMBL/GenBank/DDBJ databases">
        <authorList>
            <person name="Kikuchi T."/>
        </authorList>
    </citation>
    <scope>NUCLEOTIDE SEQUENCE</scope>
    <source>
        <strain evidence="3">Ka4C1</strain>
    </source>
</reference>
<accession>A0A1I7RYZ4</accession>
<evidence type="ECO:0000256" key="2">
    <source>
        <dbReference type="SAM" id="MobiDB-lite"/>
    </source>
</evidence>
<dbReference type="SUPFAM" id="SSF48452">
    <property type="entry name" value="TPR-like"/>
    <property type="match status" value="1"/>
</dbReference>
<feature type="coiled-coil region" evidence="1">
    <location>
        <begin position="417"/>
        <end position="444"/>
    </location>
</feature>
<sequence>MSDLETGIRWVLDRARGLDENVQKLLLGDDIKVQLHQLLTDKLQLPTVILCIARYLYEKDEKKSALIVLDLFDRDNYAQSRLYRKLRERLLLELEEYQEYLNYGTDSWNCSLICAFNGSDLALKYLWDWKKISPNDPKLGLLFLFLNRFNDAKFELEMKNQVTEEGLGDICLCYMHMQWPHLALPYLTKLHLLSNDIETKFTSFLERCRCLIFMNKTSEALKLLTEGKNALTICDQDRLWINLTFTLCHLTSHQLANFYNEISRFIKSLDSIDNIPLDMEIHLLEMLSFYFLTTNQLKKTLQTSQSLLKLLLSNNDDNIYSHHLATVYGIIGKVFIASDDFVLAEMTLLKGLEKAGEIGVPTLMVDLLSILVGMYRSMKNNDLRHHYLKEELGILSQSDGSESIYFEWKVRLDYGIYLKDEAQLEDAELELEKALAIVQELHLSIEEALIHEILAEVSAESGDEQKKYCRLEQAKEIWVQLPYPKKTERVSIKVLETMEELKIVPEAIKLAKELLERSESKTRVTVTIILARILIKEKKFEEIYYLLDQAKKEAKSQGMAKELGHIYGLFGEFYFAINNRKMAVKNFCRQVQFFDFMNDPQGQTDTLKYIIMHKMIKNDISGAIKVIKMRVTAAEKGSITLNLTVLDQSITTLLQLNADDDVIDCLNKKSDLILNNSLPDSSDQIIVLIARLKSLNLMYKAQTILSTYLNQNLEQCDERHFLELSTLLSDYDQQLSVDLLESIIYSEHFHIQLVNRLIYLYLDMGTSEKAVELFRDLTKKEIHLDFFDVLTMSLVEGSIGREKCVEMALQLSEDNQTEFFDNFNLYNEIPQDKVKLLSPKSQIHWLFCHNRYEDSQIEVLTDNLIKEKVMRLALLEEDPSQLLCTTTYNNWDFDFVTIILMIFFGEDIFDSIYSCEFRKWLKIQVEWTKIGKKFECANLDKEKLKNSLRKYDNFAYIHRFGDYKIVWIKEKDTKNIFITSTSSRNTFWNTMINRLVDKQKLLRISTDHFQRILNESAHLFGDCLDQKTSASTNYFIINPPNKPPITHDSSVIMIGKSFEEYQKIPGFILLSTQEDVFQTLDQVKSINKSAVLLVDPIELNPIFLLETEARPKVLVLVGSTWSHLPLWPVILTSTDFLMIYKTFEDFQKEMIPCLIEQVNHHDEKQLDLVGKIQEVSKNGILHANSDGEIDVRCKSVKLRNSLRKALTENNTSNWLTKHPEIMAIPDEQVLRFLDYPMANICEVIINSTEPHRTNLQHLYYDYCITHQMLEKEIFPVHQKVRYRSRRKKMRPRSGMSSRCSSRSSMNSDVCLLSEAETSDSESTSRVRVIAIGME</sequence>